<dbReference type="InterPro" id="IPR001433">
    <property type="entry name" value="OxRdtase_FAD/NAD-bd"/>
</dbReference>
<reference evidence="16 17" key="1">
    <citation type="journal article" date="2024" name="Science">
        <title>Giant polyketide synthase enzymes in the biosynthesis of giant marine polyether toxins.</title>
        <authorList>
            <person name="Fallon T.R."/>
            <person name="Shende V.V."/>
            <person name="Wierzbicki I.H."/>
            <person name="Pendleton A.L."/>
            <person name="Watervoot N.F."/>
            <person name="Auber R.P."/>
            <person name="Gonzalez D.J."/>
            <person name="Wisecaver J.H."/>
            <person name="Moore B.S."/>
        </authorList>
    </citation>
    <scope>NUCLEOTIDE SEQUENCE [LARGE SCALE GENOMIC DNA]</scope>
    <source>
        <strain evidence="16 17">12B1</strain>
    </source>
</reference>
<organism evidence="16 17">
    <name type="scientific">Prymnesium parvum</name>
    <name type="common">Toxic golden alga</name>
    <dbReference type="NCBI Taxonomy" id="97485"/>
    <lineage>
        <taxon>Eukaryota</taxon>
        <taxon>Haptista</taxon>
        <taxon>Haptophyta</taxon>
        <taxon>Prymnesiophyceae</taxon>
        <taxon>Prymnesiales</taxon>
        <taxon>Prymnesiaceae</taxon>
        <taxon>Prymnesium</taxon>
    </lineage>
</organism>
<dbReference type="GO" id="GO:0010181">
    <property type="term" value="F:FMN binding"/>
    <property type="evidence" value="ECO:0007669"/>
    <property type="project" value="InterPro"/>
</dbReference>
<dbReference type="PRINTS" id="PR00371">
    <property type="entry name" value="FPNCR"/>
</dbReference>
<dbReference type="PANTHER" id="PTHR19384:SF84">
    <property type="entry name" value="METHIONINE SYNTHASE REDUCTASE"/>
    <property type="match status" value="1"/>
</dbReference>
<protein>
    <recommendedName>
        <fullName evidence="12">Methionine synthase reductase</fullName>
        <ecNumber evidence="11">1.16.1.8</ecNumber>
    </recommendedName>
</protein>
<evidence type="ECO:0000313" key="17">
    <source>
        <dbReference type="Proteomes" id="UP001515480"/>
    </source>
</evidence>
<dbReference type="Proteomes" id="UP001515480">
    <property type="component" value="Unassembled WGS sequence"/>
</dbReference>
<feature type="domain" description="Flavodoxin-like" evidence="14">
    <location>
        <begin position="5"/>
        <end position="146"/>
    </location>
</feature>
<evidence type="ECO:0000256" key="5">
    <source>
        <dbReference type="ARBA" id="ARBA00022643"/>
    </source>
</evidence>
<feature type="domain" description="FAD-binding FR-type" evidence="15">
    <location>
        <begin position="203"/>
        <end position="476"/>
    </location>
</feature>
<dbReference type="Gene3D" id="3.40.50.80">
    <property type="entry name" value="Nucleotide-binding domain of ferredoxin-NADP reductase (FNR) module"/>
    <property type="match status" value="1"/>
</dbReference>
<keyword evidence="5" id="KW-0288">FMN</keyword>
<dbReference type="InterPro" id="IPR017938">
    <property type="entry name" value="Riboflavin_synthase-like_b-brl"/>
</dbReference>
<keyword evidence="8" id="KW-0521">NADP</keyword>
<dbReference type="SUPFAM" id="SSF63380">
    <property type="entry name" value="Riboflavin synthase domain-like"/>
    <property type="match status" value="1"/>
</dbReference>
<dbReference type="SUPFAM" id="SSF52218">
    <property type="entry name" value="Flavoproteins"/>
    <property type="match status" value="1"/>
</dbReference>
<comment type="caution">
    <text evidence="16">The sequence shown here is derived from an EMBL/GenBank/DDBJ whole genome shotgun (WGS) entry which is preliminary data.</text>
</comment>
<dbReference type="AlphaFoldDB" id="A0AB34JTM8"/>
<dbReference type="PROSITE" id="PS51384">
    <property type="entry name" value="FAD_FR"/>
    <property type="match status" value="1"/>
</dbReference>
<evidence type="ECO:0000256" key="12">
    <source>
        <dbReference type="ARBA" id="ARBA00040659"/>
    </source>
</evidence>
<keyword evidence="7" id="KW-0274">FAD</keyword>
<dbReference type="GO" id="GO:0030586">
    <property type="term" value="F:[methionine synthase] reductase (NADPH) activity"/>
    <property type="evidence" value="ECO:0007669"/>
    <property type="project" value="UniProtKB-EC"/>
</dbReference>
<dbReference type="InterPro" id="IPR008254">
    <property type="entry name" value="Flavodoxin/NO_synth"/>
</dbReference>
<evidence type="ECO:0000313" key="16">
    <source>
        <dbReference type="EMBL" id="KAL1523929.1"/>
    </source>
</evidence>
<proteinExistence type="predicted"/>
<evidence type="ECO:0000256" key="3">
    <source>
        <dbReference type="ARBA" id="ARBA00022605"/>
    </source>
</evidence>
<dbReference type="InterPro" id="IPR023173">
    <property type="entry name" value="NADPH_Cyt_P450_Rdtase_alpha"/>
</dbReference>
<dbReference type="InterPro" id="IPR001094">
    <property type="entry name" value="Flavdoxin-like"/>
</dbReference>
<evidence type="ECO:0000256" key="13">
    <source>
        <dbReference type="SAM" id="MobiDB-lite"/>
    </source>
</evidence>
<dbReference type="EC" id="1.16.1.8" evidence="11"/>
<dbReference type="InterPro" id="IPR017927">
    <property type="entry name" value="FAD-bd_FR_type"/>
</dbReference>
<evidence type="ECO:0000256" key="4">
    <source>
        <dbReference type="ARBA" id="ARBA00022630"/>
    </source>
</evidence>
<comment type="cofactor">
    <cofactor evidence="2">
        <name>FAD</name>
        <dbReference type="ChEBI" id="CHEBI:57692"/>
    </cofactor>
</comment>
<dbReference type="Pfam" id="PF00258">
    <property type="entry name" value="Flavodoxin_1"/>
    <property type="match status" value="1"/>
</dbReference>
<dbReference type="GO" id="GO:0005829">
    <property type="term" value="C:cytosol"/>
    <property type="evidence" value="ECO:0007669"/>
    <property type="project" value="TreeGrafter"/>
</dbReference>
<feature type="compositionally biased region" description="Pro residues" evidence="13">
    <location>
        <begin position="169"/>
        <end position="178"/>
    </location>
</feature>
<keyword evidence="4" id="KW-0285">Flavoprotein</keyword>
<evidence type="ECO:0000256" key="2">
    <source>
        <dbReference type="ARBA" id="ARBA00001974"/>
    </source>
</evidence>
<dbReference type="PANTHER" id="PTHR19384">
    <property type="entry name" value="NITRIC OXIDE SYNTHASE-RELATED"/>
    <property type="match status" value="1"/>
</dbReference>
<evidence type="ECO:0000256" key="1">
    <source>
        <dbReference type="ARBA" id="ARBA00001917"/>
    </source>
</evidence>
<name>A0AB34JTM8_PRYPA</name>
<dbReference type="GO" id="GO:0050667">
    <property type="term" value="P:homocysteine metabolic process"/>
    <property type="evidence" value="ECO:0007669"/>
    <property type="project" value="TreeGrafter"/>
</dbReference>
<keyword evidence="9" id="KW-0560">Oxidoreductase</keyword>
<evidence type="ECO:0000256" key="7">
    <source>
        <dbReference type="ARBA" id="ARBA00022827"/>
    </source>
</evidence>
<keyword evidence="17" id="KW-1185">Reference proteome</keyword>
<dbReference type="SUPFAM" id="SSF52343">
    <property type="entry name" value="Ferredoxin reductase-like, C-terminal NADP-linked domain"/>
    <property type="match status" value="1"/>
</dbReference>
<evidence type="ECO:0000259" key="14">
    <source>
        <dbReference type="PROSITE" id="PS50902"/>
    </source>
</evidence>
<dbReference type="Gene3D" id="1.20.990.10">
    <property type="entry name" value="NADPH-cytochrome p450 Reductase, Chain A, domain 3"/>
    <property type="match status" value="1"/>
</dbReference>
<dbReference type="GO" id="GO:0009086">
    <property type="term" value="P:methionine biosynthetic process"/>
    <property type="evidence" value="ECO:0007669"/>
    <property type="project" value="UniProtKB-KW"/>
</dbReference>
<evidence type="ECO:0000256" key="6">
    <source>
        <dbReference type="ARBA" id="ARBA00022691"/>
    </source>
</evidence>
<evidence type="ECO:0000256" key="10">
    <source>
        <dbReference type="ARBA" id="ARBA00023167"/>
    </source>
</evidence>
<dbReference type="PROSITE" id="PS50902">
    <property type="entry name" value="FLAVODOXIN_LIKE"/>
    <property type="match status" value="1"/>
</dbReference>
<evidence type="ECO:0000256" key="8">
    <source>
        <dbReference type="ARBA" id="ARBA00022857"/>
    </source>
</evidence>
<dbReference type="Gene3D" id="2.40.30.10">
    <property type="entry name" value="Translation factors"/>
    <property type="match status" value="1"/>
</dbReference>
<dbReference type="InterPro" id="IPR001709">
    <property type="entry name" value="Flavoprot_Pyr_Nucl_cyt_Rdtase"/>
</dbReference>
<dbReference type="PRINTS" id="PR00369">
    <property type="entry name" value="FLAVODOXIN"/>
</dbReference>
<dbReference type="InterPro" id="IPR003097">
    <property type="entry name" value="CysJ-like_FAD-binding"/>
</dbReference>
<accession>A0AB34JTM8</accession>
<dbReference type="InterPro" id="IPR039261">
    <property type="entry name" value="FNR_nucleotide-bd"/>
</dbReference>
<sequence>MGSPLLVMYGSQTGNSRMVAKEIGETAAKHGHAVRVIGMDEFKKVNWEEEPNLVCICSSTGNGDPPDNAEKFFRFCKKKTTPPVFAKTRFAVCALGDSNYEEFCLVGKEIDRHLARLGGTRFLKRCDVDEVDGIETHVEPWSARLFDALRALPPVESQPEVATGSPAVSPQPPPPPHTAPTVEGKGDEEEAAAEEEAVGRSAAAPLLARVTTARWLSSDTSATDPKRVLHVELDVREGGGWVSGFEPGDALGVLPANAPAEVLALLEHLGLDPSAPLEVGGAPPAHLRASTGAPLTCRDAFSTRLDIGSVSVWPPLPLLKLLHASLCAREALRPEIESAGDALLRTLVATAAAGGAQGRQAHARLQRERAPLLELLQRLECTPPVAQLVDCLPPLAPRYYSISNAASADEGKVHLCLSVVSYTTEGIDGRRCQRAGLASSMIARVCAPLLDGAKPAEPVMLSVYRREPSGNELRLPASPSTPVLMVGPGTGIAPFRSFLQQRRFKWSRGKLGPCHLFFGCRAEHVDFLYGAELRAMASSGALSLHTAFSRSREACSAGTWRGVRLNIPYVQDLIEEQASTVANLLFTQASGGHFYVCGDGQSMANDVHEALCRVTAAQLSISLSEAEERLKSLAAEGRYCREIWN</sequence>
<evidence type="ECO:0000259" key="15">
    <source>
        <dbReference type="PROSITE" id="PS51384"/>
    </source>
</evidence>
<keyword evidence="10" id="KW-0486">Methionine biosynthesis</keyword>
<keyword evidence="6" id="KW-0949">S-adenosyl-L-methionine</keyword>
<evidence type="ECO:0000256" key="9">
    <source>
        <dbReference type="ARBA" id="ARBA00023002"/>
    </source>
</evidence>
<feature type="region of interest" description="Disordered" evidence="13">
    <location>
        <begin position="156"/>
        <end position="200"/>
    </location>
</feature>
<gene>
    <name evidence="16" type="ORF">AB1Y20_018845</name>
</gene>
<dbReference type="Pfam" id="PF00175">
    <property type="entry name" value="NAD_binding_1"/>
    <property type="match status" value="1"/>
</dbReference>
<dbReference type="GO" id="GO:0050660">
    <property type="term" value="F:flavin adenine dinucleotide binding"/>
    <property type="evidence" value="ECO:0007669"/>
    <property type="project" value="TreeGrafter"/>
</dbReference>
<dbReference type="EMBL" id="JBGBPQ010000005">
    <property type="protein sequence ID" value="KAL1523929.1"/>
    <property type="molecule type" value="Genomic_DNA"/>
</dbReference>
<dbReference type="Gene3D" id="3.40.50.360">
    <property type="match status" value="1"/>
</dbReference>
<evidence type="ECO:0000256" key="11">
    <source>
        <dbReference type="ARBA" id="ARBA00039088"/>
    </source>
</evidence>
<comment type="cofactor">
    <cofactor evidence="1">
        <name>FMN</name>
        <dbReference type="ChEBI" id="CHEBI:58210"/>
    </cofactor>
</comment>
<keyword evidence="3" id="KW-0028">Amino-acid biosynthesis</keyword>
<feature type="compositionally biased region" description="Acidic residues" evidence="13">
    <location>
        <begin position="186"/>
        <end position="196"/>
    </location>
</feature>
<dbReference type="InterPro" id="IPR029039">
    <property type="entry name" value="Flavoprotein-like_sf"/>
</dbReference>
<dbReference type="Pfam" id="PF00667">
    <property type="entry name" value="FAD_binding_1"/>
    <property type="match status" value="1"/>
</dbReference>